<gene>
    <name evidence="1" type="ORF">ACFQB0_03720</name>
</gene>
<evidence type="ECO:0000313" key="2">
    <source>
        <dbReference type="Proteomes" id="UP001596306"/>
    </source>
</evidence>
<reference evidence="2" key="1">
    <citation type="journal article" date="2019" name="Int. J. Syst. Evol. Microbiol.">
        <title>The Global Catalogue of Microorganisms (GCM) 10K type strain sequencing project: providing services to taxonomists for standard genome sequencing and annotation.</title>
        <authorList>
            <consortium name="The Broad Institute Genomics Platform"/>
            <consortium name="The Broad Institute Genome Sequencing Center for Infectious Disease"/>
            <person name="Wu L."/>
            <person name="Ma J."/>
        </authorList>
    </citation>
    <scope>NUCLEOTIDE SEQUENCE [LARGE SCALE GENOMIC DNA]</scope>
    <source>
        <strain evidence="2">CCUG 43304</strain>
    </source>
</reference>
<protein>
    <submittedName>
        <fullName evidence="1">Uncharacterized protein</fullName>
    </submittedName>
</protein>
<dbReference type="RefSeq" id="WP_386727723.1">
    <property type="nucleotide sequence ID" value="NZ_JBHSTP010000001.1"/>
</dbReference>
<organism evidence="1 2">
    <name type="scientific">Luethyella okanaganae</name>
    <dbReference type="NCBI Taxonomy" id="69372"/>
    <lineage>
        <taxon>Bacteria</taxon>
        <taxon>Bacillati</taxon>
        <taxon>Actinomycetota</taxon>
        <taxon>Actinomycetes</taxon>
        <taxon>Micrococcales</taxon>
        <taxon>Microbacteriaceae</taxon>
        <taxon>Luethyella</taxon>
    </lineage>
</organism>
<dbReference type="Proteomes" id="UP001596306">
    <property type="component" value="Unassembled WGS sequence"/>
</dbReference>
<proteinExistence type="predicted"/>
<evidence type="ECO:0000313" key="1">
    <source>
        <dbReference type="EMBL" id="MFC6355218.1"/>
    </source>
</evidence>
<dbReference type="EMBL" id="JBHSTP010000001">
    <property type="protein sequence ID" value="MFC6355218.1"/>
    <property type="molecule type" value="Genomic_DNA"/>
</dbReference>
<keyword evidence="2" id="KW-1185">Reference proteome</keyword>
<accession>A0ABW1VBV2</accession>
<sequence length="161" mass="18509">MRVPRRTPWTAPTRLFQTPDEAWELRYGQTLAQQPHAPRRYVSEAELIEDLDRIESWPMSVEERRREELERLWTTTVADAHNEHYIGMPVTEPYGSRLDAIEARLASRDEARLDDPRSSDLAAGDIHAQRRLVDAEAWASAVRTARAGGRRWGLNGPDQPL</sequence>
<comment type="caution">
    <text evidence="1">The sequence shown here is derived from an EMBL/GenBank/DDBJ whole genome shotgun (WGS) entry which is preliminary data.</text>
</comment>
<name>A0ABW1VBV2_9MICO</name>